<dbReference type="Proteomes" id="UP000476055">
    <property type="component" value="Unassembled WGS sequence"/>
</dbReference>
<keyword evidence="2" id="KW-1133">Transmembrane helix</keyword>
<dbReference type="InterPro" id="IPR046526">
    <property type="entry name" value="DUF6591"/>
</dbReference>
<keyword evidence="2" id="KW-0472">Membrane</keyword>
<feature type="region of interest" description="Disordered" evidence="1">
    <location>
        <begin position="268"/>
        <end position="323"/>
    </location>
</feature>
<sequence>MKCKHCGSEFEGKFCPECGTKAEAEATTASQPMQQQPGVSQQPKKPIYKRAWFLCIVIILVLGVVASVTANKKEKTDWSAVILKEAIPQFPSNHGSILINSEEELCVSLEKVTDEQYNKYLNQCMEQGFIVDTKKSTYSYDAFDSEGYSLNLTHIDDNLTITVKAPMKLGTITWPTGTAGDLLPEPSSTTGKFNYEHDTNFSVYVGDTSKEEYDEYVADCSDYGFDVDYDKGENYYRAYNEEGYYLSLSYEGNNIMLIRIDEPEKDAGAVADTENTEQETEKPEMGKPEEKEPITESKPEEAAAESKAEEQKQVVDSGNATVGEDGLRKDFKEAMDSYEAFMNEYCDFMEKYSKNPTDPGLIADYMSYMSKYDDFTKKFDQWGSEDLNDAELEYYIEVQTRVYERLAEAEY</sequence>
<dbReference type="AlphaFoldDB" id="A0A6L5YHW0"/>
<dbReference type="RefSeq" id="WP_154495546.1">
    <property type="nucleotide sequence ID" value="NZ_VUMU01000003.1"/>
</dbReference>
<evidence type="ECO:0000259" key="3">
    <source>
        <dbReference type="Pfam" id="PF20234"/>
    </source>
</evidence>
<organism evidence="4 5">
    <name type="scientific">Waltera intestinalis</name>
    <dbReference type="NCBI Taxonomy" id="2606635"/>
    <lineage>
        <taxon>Bacteria</taxon>
        <taxon>Bacillati</taxon>
        <taxon>Bacillota</taxon>
        <taxon>Clostridia</taxon>
        <taxon>Lachnospirales</taxon>
        <taxon>Lachnospiraceae</taxon>
        <taxon>Waltera</taxon>
    </lineage>
</organism>
<evidence type="ECO:0000256" key="1">
    <source>
        <dbReference type="SAM" id="MobiDB-lite"/>
    </source>
</evidence>
<feature type="compositionally biased region" description="Basic and acidic residues" evidence="1">
    <location>
        <begin position="279"/>
        <end position="313"/>
    </location>
</feature>
<accession>A0A6L5YHW0</accession>
<reference evidence="4 5" key="1">
    <citation type="submission" date="2019-08" db="EMBL/GenBank/DDBJ databases">
        <title>In-depth cultivation of the pig gut microbiome towards novel bacterial diversity and tailored functional studies.</title>
        <authorList>
            <person name="Wylensek D."/>
            <person name="Hitch T.C.A."/>
            <person name="Clavel T."/>
        </authorList>
    </citation>
    <scope>NUCLEOTIDE SEQUENCE [LARGE SCALE GENOMIC DNA]</scope>
    <source>
        <strain evidence="4 5">WCA3-601-WT-6H</strain>
    </source>
</reference>
<keyword evidence="5" id="KW-1185">Reference proteome</keyword>
<feature type="domain" description="DUF6591" evidence="3">
    <location>
        <begin position="75"/>
        <end position="166"/>
    </location>
</feature>
<gene>
    <name evidence="4" type="ORF">FYJ59_04555</name>
</gene>
<keyword evidence="2" id="KW-0812">Transmembrane</keyword>
<evidence type="ECO:0000313" key="4">
    <source>
        <dbReference type="EMBL" id="MST57520.1"/>
    </source>
</evidence>
<evidence type="ECO:0000313" key="5">
    <source>
        <dbReference type="Proteomes" id="UP000476055"/>
    </source>
</evidence>
<evidence type="ECO:0000256" key="2">
    <source>
        <dbReference type="SAM" id="Phobius"/>
    </source>
</evidence>
<proteinExistence type="predicted"/>
<feature type="domain" description="DUF6591" evidence="3">
    <location>
        <begin position="169"/>
        <end position="409"/>
    </location>
</feature>
<feature type="transmembrane region" description="Helical" evidence="2">
    <location>
        <begin position="51"/>
        <end position="70"/>
    </location>
</feature>
<comment type="caution">
    <text evidence="4">The sequence shown here is derived from an EMBL/GenBank/DDBJ whole genome shotgun (WGS) entry which is preliminary data.</text>
</comment>
<dbReference type="EMBL" id="VUMU01000003">
    <property type="protein sequence ID" value="MST57520.1"/>
    <property type="molecule type" value="Genomic_DNA"/>
</dbReference>
<dbReference type="Pfam" id="PF20234">
    <property type="entry name" value="DUF6591"/>
    <property type="match status" value="2"/>
</dbReference>
<protein>
    <submittedName>
        <fullName evidence="4">Zinc ribbon domain-containing protein</fullName>
    </submittedName>
</protein>
<name>A0A6L5YHW0_9FIRM</name>